<dbReference type="EMBL" id="LAZR01011087">
    <property type="protein sequence ID" value="KKM63498.1"/>
    <property type="molecule type" value="Genomic_DNA"/>
</dbReference>
<accession>A0A0F9J1P7</accession>
<protein>
    <submittedName>
        <fullName evidence="1">Uncharacterized protein</fullName>
    </submittedName>
</protein>
<gene>
    <name evidence="1" type="ORF">LCGC14_1510840</name>
</gene>
<name>A0A0F9J1P7_9ZZZZ</name>
<proteinExistence type="predicted"/>
<organism evidence="1">
    <name type="scientific">marine sediment metagenome</name>
    <dbReference type="NCBI Taxonomy" id="412755"/>
    <lineage>
        <taxon>unclassified sequences</taxon>
        <taxon>metagenomes</taxon>
        <taxon>ecological metagenomes</taxon>
    </lineage>
</organism>
<dbReference type="AlphaFoldDB" id="A0A0F9J1P7"/>
<reference evidence="1" key="1">
    <citation type="journal article" date="2015" name="Nature">
        <title>Complex archaea that bridge the gap between prokaryotes and eukaryotes.</title>
        <authorList>
            <person name="Spang A."/>
            <person name="Saw J.H."/>
            <person name="Jorgensen S.L."/>
            <person name="Zaremba-Niedzwiedzka K."/>
            <person name="Martijn J."/>
            <person name="Lind A.E."/>
            <person name="van Eijk R."/>
            <person name="Schleper C."/>
            <person name="Guy L."/>
            <person name="Ettema T.J."/>
        </authorList>
    </citation>
    <scope>NUCLEOTIDE SEQUENCE</scope>
</reference>
<comment type="caution">
    <text evidence="1">The sequence shown here is derived from an EMBL/GenBank/DDBJ whole genome shotgun (WGS) entry which is preliminary data.</text>
</comment>
<sequence length="67" mass="8115">MKEYMDKLIQWYKKNYYSQGDAYYISYSPSNDRWLIGYSNDYPDGKGEHVRLRSEQVDKIINEQILP</sequence>
<evidence type="ECO:0000313" key="1">
    <source>
        <dbReference type="EMBL" id="KKM63498.1"/>
    </source>
</evidence>